<dbReference type="InterPro" id="IPR010706">
    <property type="entry name" value="Fatty_acid_cis-trans_isomerase"/>
</dbReference>
<keyword evidence="2" id="KW-0413">Isomerase</keyword>
<sequence>MFNRFALVCLIITMTGCALYGVTQFDTLYGKPAPQLRMTQSHDREAIHYLDTVKPIIESRCVVCHGCYDAPCQLKLSSPEGIDRGITDELVYDGARLLAATPQRLFLDAHTTEQWRERGFKPVLNEHLQHPDVNLAASVMHQSLVLKLAHPLPEQAVLGDEFDFSLDRNQSCPSAEGYQQFAQDNPLAGMPYGFPGLSQQEFSTLQAWLMDGAKMAQINEPSVLESEQVARWEAFLNQSSNKHQLMARYIYEHWFLAHIYFDSQPNRSFFKLVRSKTPPGQPIEQINTLRPIDDPKVPRVYYRLRHDKSTVLAKTHLPLALNDSKLVRIYQQFLAPEYEVASLPSYRPEISANPFKAFEAIPTSAKYQFMLDEAQLVIMGFIKGPVCRGQVALNVINDHFWVFFVDPDKSGKADIGQFLAKNQDVLTLPAQDQSAVLPVASWFKYAQAQLKYFSAKMDLMNTVFEDTSKLNLDLIWQGEGHNHNAALTIFRHFDSATVTKGLVGQPPKTAWVIDYALFERIHYLLVAGFDVYGNVGHQLNTRLYMDFLRIEGEQNFLALLPANVRERTHQYWYRNATLSFNEYMQDKNRFIQESGVAYQTDDPQTELYTKLKQHLEPVLSQTHEFTQDDFSQLRALEQVSSHSMSHLPQVSFILIPDNDSHRAYSIIKNNAHFNITSLLNEASQRAYAEDTLTVARGFIGDYPAVIWYVSPNEVSSFISQLKNIKTLADYQVLKSRFAIRRTDPDFWKYSDLLHDVAKQYTGDAFGLFDYNRFENR</sequence>
<keyword evidence="3" id="KW-1185">Reference proteome</keyword>
<dbReference type="Pfam" id="PF06934">
    <property type="entry name" value="CTI"/>
    <property type="match status" value="1"/>
</dbReference>
<comment type="caution">
    <text evidence="2">The sequence shown here is derived from an EMBL/GenBank/DDBJ whole genome shotgun (WGS) entry which is preliminary data.</text>
</comment>
<evidence type="ECO:0000313" key="2">
    <source>
        <dbReference type="EMBL" id="OUL57406.1"/>
    </source>
</evidence>
<evidence type="ECO:0000256" key="1">
    <source>
        <dbReference type="SAM" id="SignalP"/>
    </source>
</evidence>
<dbReference type="Proteomes" id="UP000194841">
    <property type="component" value="Unassembled WGS sequence"/>
</dbReference>
<gene>
    <name evidence="2" type="ORF">B1199_14680</name>
</gene>
<feature type="signal peptide" evidence="1">
    <location>
        <begin position="1"/>
        <end position="20"/>
    </location>
</feature>
<keyword evidence="1" id="KW-0732">Signal</keyword>
<reference evidence="2 3" key="1">
    <citation type="submission" date="2017-02" db="EMBL/GenBank/DDBJ databases">
        <title>Pseudoalteromonas ulvae TC14 Genome.</title>
        <authorList>
            <person name="Molmeret M."/>
        </authorList>
    </citation>
    <scope>NUCLEOTIDE SEQUENCE [LARGE SCALE GENOMIC DNA]</scope>
    <source>
        <strain evidence="2">TC14</strain>
    </source>
</reference>
<name>A0A244CPJ2_PSEDV</name>
<dbReference type="AlphaFoldDB" id="A0A244CPJ2"/>
<accession>A0A244CPJ2</accession>
<dbReference type="EMBL" id="MWPV01000004">
    <property type="protein sequence ID" value="OUL57406.1"/>
    <property type="molecule type" value="Genomic_DNA"/>
</dbReference>
<protein>
    <submittedName>
        <fullName evidence="2">9-hexadecenoic acid cis-trans isomerase</fullName>
    </submittedName>
</protein>
<dbReference type="RefSeq" id="WP_086744863.1">
    <property type="nucleotide sequence ID" value="NZ_MWPV01000004.1"/>
</dbReference>
<proteinExistence type="predicted"/>
<dbReference type="PROSITE" id="PS51257">
    <property type="entry name" value="PROKAR_LIPOPROTEIN"/>
    <property type="match status" value="1"/>
</dbReference>
<organism evidence="2 3">
    <name type="scientific">Pseudoalteromonas ulvae</name>
    <dbReference type="NCBI Taxonomy" id="107327"/>
    <lineage>
        <taxon>Bacteria</taxon>
        <taxon>Pseudomonadati</taxon>
        <taxon>Pseudomonadota</taxon>
        <taxon>Gammaproteobacteria</taxon>
        <taxon>Alteromonadales</taxon>
        <taxon>Pseudoalteromonadaceae</taxon>
        <taxon>Pseudoalteromonas</taxon>
    </lineage>
</organism>
<dbReference type="OrthoDB" id="9809746at2"/>
<dbReference type="GO" id="GO:0016853">
    <property type="term" value="F:isomerase activity"/>
    <property type="evidence" value="ECO:0007669"/>
    <property type="project" value="UniProtKB-KW"/>
</dbReference>
<feature type="chain" id="PRO_5012399517" evidence="1">
    <location>
        <begin position="21"/>
        <end position="776"/>
    </location>
</feature>
<evidence type="ECO:0000313" key="3">
    <source>
        <dbReference type="Proteomes" id="UP000194841"/>
    </source>
</evidence>